<evidence type="ECO:0000259" key="4">
    <source>
        <dbReference type="Pfam" id="PF00685"/>
    </source>
</evidence>
<evidence type="ECO:0000313" key="5">
    <source>
        <dbReference type="EMBL" id="BAK03878.1"/>
    </source>
</evidence>
<name>F2E956_HORVV</name>
<comment type="similarity">
    <text evidence="1 3">Belongs to the sulfotransferase 1 family.</text>
</comment>
<evidence type="ECO:0000256" key="3">
    <source>
        <dbReference type="RuleBase" id="RU361155"/>
    </source>
</evidence>
<dbReference type="Pfam" id="PF00685">
    <property type="entry name" value="Sulfotransfer_1"/>
    <property type="match status" value="1"/>
</dbReference>
<dbReference type="AlphaFoldDB" id="F2E956"/>
<evidence type="ECO:0000256" key="1">
    <source>
        <dbReference type="ARBA" id="ARBA00005771"/>
    </source>
</evidence>
<dbReference type="GO" id="GO:0008146">
    <property type="term" value="F:sulfotransferase activity"/>
    <property type="evidence" value="ECO:0007669"/>
    <property type="project" value="InterPro"/>
</dbReference>
<dbReference type="Gene3D" id="3.40.50.300">
    <property type="entry name" value="P-loop containing nucleotide triphosphate hydrolases"/>
    <property type="match status" value="1"/>
</dbReference>
<accession>F2E956</accession>
<dbReference type="SUPFAM" id="SSF52540">
    <property type="entry name" value="P-loop containing nucleoside triphosphate hydrolases"/>
    <property type="match status" value="1"/>
</dbReference>
<keyword evidence="2 3" id="KW-0808">Transferase</keyword>
<dbReference type="EC" id="2.8.2.-" evidence="3"/>
<feature type="domain" description="Sulfotransferase" evidence="4">
    <location>
        <begin position="80"/>
        <end position="354"/>
    </location>
</feature>
<sequence>MASSTGAPISAGAAAEEEEAVASAVTVTANPHADLAEIMPSLPTAPGFPPYRMRRYGGFWHIDMYLKFICASHACFRPRPTDVLLASFPKTGTTWLKALAFSALNRAAHPPSPAGADHPLHRNSPHDLVRFLELADQDGDGLIYEEVPSPRLLATHVPYSLLPHSITGTDDGSGGRIMYVCRDPKDTFVSFWHYHEKTTATLQQMADVGGASEAMPTFEEAFELFCQGQSAEGPQWRHTLEYWEASCRSPDKVLFLRYEDLLLDPPGSLRKIAAFMACPFSPEEEAAGVVRDIVELCSLGTLKGLEVNRRGSTMLGLKNDAFFRNGTVGDWSNCMTPAMAARLDGIVAEALEGSTLTFGASCKDPV</sequence>
<reference evidence="5" key="1">
    <citation type="journal article" date="2011" name="Plant Physiol.">
        <title>Comprehensive sequence analysis of 24,783 barley full-length cDNAs derived from 12 clone libraries.</title>
        <authorList>
            <person name="Matsumoto T."/>
            <person name="Tanaka T."/>
            <person name="Sakai H."/>
            <person name="Amano N."/>
            <person name="Kanamori H."/>
            <person name="Kurita K."/>
            <person name="Kikuta A."/>
            <person name="Kamiya K."/>
            <person name="Yamamoto M."/>
            <person name="Ikawa H."/>
            <person name="Fujii N."/>
            <person name="Hori K."/>
            <person name="Itoh T."/>
            <person name="Sato K."/>
        </authorList>
    </citation>
    <scope>NUCLEOTIDE SEQUENCE</scope>
    <source>
        <tissue evidence="5">Seed</tissue>
    </source>
</reference>
<organism evidence="5">
    <name type="scientific">Hordeum vulgare subsp. vulgare</name>
    <name type="common">Domesticated barley</name>
    <dbReference type="NCBI Taxonomy" id="112509"/>
    <lineage>
        <taxon>Eukaryota</taxon>
        <taxon>Viridiplantae</taxon>
        <taxon>Streptophyta</taxon>
        <taxon>Embryophyta</taxon>
        <taxon>Tracheophyta</taxon>
        <taxon>Spermatophyta</taxon>
        <taxon>Magnoliopsida</taxon>
        <taxon>Liliopsida</taxon>
        <taxon>Poales</taxon>
        <taxon>Poaceae</taxon>
        <taxon>BOP clade</taxon>
        <taxon>Pooideae</taxon>
        <taxon>Triticodae</taxon>
        <taxon>Triticeae</taxon>
        <taxon>Hordeinae</taxon>
        <taxon>Hordeum</taxon>
    </lineage>
</organism>
<dbReference type="EMBL" id="AK372681">
    <property type="protein sequence ID" value="BAK03878.1"/>
    <property type="molecule type" value="mRNA"/>
</dbReference>
<protein>
    <recommendedName>
        <fullName evidence="3">Sulfotransferase</fullName>
        <ecNumber evidence="3">2.8.2.-</ecNumber>
    </recommendedName>
</protein>
<proteinExistence type="evidence at transcript level"/>
<evidence type="ECO:0000256" key="2">
    <source>
        <dbReference type="ARBA" id="ARBA00022679"/>
    </source>
</evidence>
<dbReference type="InterPro" id="IPR000863">
    <property type="entry name" value="Sulfotransferase_dom"/>
</dbReference>
<dbReference type="PANTHER" id="PTHR11783">
    <property type="entry name" value="SULFOTRANSFERASE SULT"/>
    <property type="match status" value="1"/>
</dbReference>
<dbReference type="InterPro" id="IPR027417">
    <property type="entry name" value="P-loop_NTPase"/>
</dbReference>